<gene>
    <name evidence="2" type="ORF">G5C65_38310</name>
</gene>
<keyword evidence="3" id="KW-1185">Reference proteome</keyword>
<evidence type="ECO:0000313" key="3">
    <source>
        <dbReference type="Proteomes" id="UP000477722"/>
    </source>
</evidence>
<dbReference type="RefSeq" id="WP_165303705.1">
    <property type="nucleotide sequence ID" value="NZ_JAAKZZ010001133.1"/>
</dbReference>
<organism evidence="2 3">
    <name type="scientific">Streptomyces boncukensis</name>
    <dbReference type="NCBI Taxonomy" id="2711219"/>
    <lineage>
        <taxon>Bacteria</taxon>
        <taxon>Bacillati</taxon>
        <taxon>Actinomycetota</taxon>
        <taxon>Actinomycetes</taxon>
        <taxon>Kitasatosporales</taxon>
        <taxon>Streptomycetaceae</taxon>
        <taxon>Streptomyces</taxon>
    </lineage>
</organism>
<dbReference type="AlphaFoldDB" id="A0A6G4XBF7"/>
<dbReference type="Proteomes" id="UP000477722">
    <property type="component" value="Unassembled WGS sequence"/>
</dbReference>
<sequence>MIWKRIWLTSASDRVTTARVPSRERSGAVPPTSAQSGSRGVVPHDAGVAGRVKSSHVHG</sequence>
<reference evidence="2 3" key="1">
    <citation type="submission" date="2020-02" db="EMBL/GenBank/DDBJ databases">
        <title>Whole-genome analyses of novel actinobacteria.</title>
        <authorList>
            <person name="Sahin N."/>
            <person name="Tatar D."/>
        </authorList>
    </citation>
    <scope>NUCLEOTIDE SEQUENCE [LARGE SCALE GENOMIC DNA]</scope>
    <source>
        <strain evidence="2 3">SB3404</strain>
    </source>
</reference>
<evidence type="ECO:0000313" key="2">
    <source>
        <dbReference type="EMBL" id="NGO74074.1"/>
    </source>
</evidence>
<dbReference type="EMBL" id="JAAKZZ010001133">
    <property type="protein sequence ID" value="NGO74074.1"/>
    <property type="molecule type" value="Genomic_DNA"/>
</dbReference>
<protein>
    <submittedName>
        <fullName evidence="2">Uncharacterized protein</fullName>
    </submittedName>
</protein>
<name>A0A6G4XBF7_9ACTN</name>
<feature type="region of interest" description="Disordered" evidence="1">
    <location>
        <begin position="14"/>
        <end position="59"/>
    </location>
</feature>
<proteinExistence type="predicted"/>
<evidence type="ECO:0000256" key="1">
    <source>
        <dbReference type="SAM" id="MobiDB-lite"/>
    </source>
</evidence>
<comment type="caution">
    <text evidence="2">The sequence shown here is derived from an EMBL/GenBank/DDBJ whole genome shotgun (WGS) entry which is preliminary data.</text>
</comment>
<accession>A0A6G4XBF7</accession>